<dbReference type="CDD" id="cd12148">
    <property type="entry name" value="fungal_TF_MHR"/>
    <property type="match status" value="1"/>
</dbReference>
<name>A0ABR4PI11_9HELO</name>
<dbReference type="PANTHER" id="PTHR47338">
    <property type="entry name" value="ZN(II)2CYS6 TRANSCRIPTION FACTOR (EUROFUNG)-RELATED"/>
    <property type="match status" value="1"/>
</dbReference>
<feature type="compositionally biased region" description="Polar residues" evidence="6">
    <location>
        <begin position="263"/>
        <end position="272"/>
    </location>
</feature>
<dbReference type="Pfam" id="PF04082">
    <property type="entry name" value="Fungal_trans"/>
    <property type="match status" value="1"/>
</dbReference>
<accession>A0ABR4PI11</accession>
<evidence type="ECO:0000259" key="7">
    <source>
        <dbReference type="PROSITE" id="PS50048"/>
    </source>
</evidence>
<keyword evidence="4" id="KW-0804">Transcription</keyword>
<evidence type="ECO:0000256" key="6">
    <source>
        <dbReference type="SAM" id="MobiDB-lite"/>
    </source>
</evidence>
<evidence type="ECO:0000256" key="3">
    <source>
        <dbReference type="ARBA" id="ARBA00023015"/>
    </source>
</evidence>
<dbReference type="InterPro" id="IPR036864">
    <property type="entry name" value="Zn2-C6_fun-type_DNA-bd_sf"/>
</dbReference>
<comment type="subcellular location">
    <subcellularLocation>
        <location evidence="1">Nucleus</location>
    </subcellularLocation>
</comment>
<sequence length="954" mass="105630">MRPETSSNMSQVSSRPFSFPMHDQPGSSYHQRFGGYPSSRDRRSPGTSLSQLADRQYERSSSWSLPSPTRLSMAEEQRRGGAASPQVAEDHQSRPAIPHRPSREQLPSLSSLFGNSHSNRPAHAPYPDRQSPVFSTPSLQEPRAPATPIHPDRAYEGAYQRPPTSSLYSYSSRSDHGERAHFGPPSRSGPSEGRYSSLDSNRHSSVSTNGWSPSESTRTEYFPRDTSSSFRNHSELPRPKPQLSDVERSPVYRETAHNAPLTPASTISSEPATTKDGLGPKIWTGTQFLPRFVRQAEVPGEGMCYFYDDNTHCKTIIDGEVVNAHWGVTKAGKPRKRLAIACITCREKKIKCDPDYPRCIQCEKFGRVCKFKNAPRGGHGSPDTPPADAEDVILRPSSSRTDAEHFDVEKRESSQSVSPPQTLRRPSPDLESHLSKRQKNAYNVFTPVPSESSPRVSLRETTSPSHHWTEPPISRPSEQDRHRASQTLPAPPSSTVVPDLLALFFHNIDQLGYSMFPKNMFTSWVLSGAEKSQDEFMLINAILAVGTIFYSNPEYKSTGLGAEYATMARKACNSQSLGIHLVQTRLLLAVYYSAVGLPNDAWDLCGAATRAAHGLKMNMELGPTDASAQFPFGLSRSGYAECRRRTFWSCYIMDRLDSFTSGRSSAIRPEEVFLRLPCSTESYESQVEVQTPFFDMSEPSPSGAQCVGAMGRLIGVCTIWEDVMSDIYRSSYGKAPPSRQFETFYRSNMGRLRTWSEQLPSDMTLSPESITKAASSGTLGVLMTVHAVHLTANMKLNRYARTSSQPGENIQLAMQHAARLLDMIKWAGAREVDVSSPFLSYAIVSAVDILTARPSSSTLPHLLASISETEAVLGPLARFWPISKQQQMSVQQRLRDVAEISAFLETTTTTSSSGAEAAQRLKGLYTTATTSGFQMAEPLEKDSVNWKELDLVYS</sequence>
<protein>
    <submittedName>
        <fullName evidence="8">Fungal specific transcription factor</fullName>
    </submittedName>
</protein>
<evidence type="ECO:0000256" key="4">
    <source>
        <dbReference type="ARBA" id="ARBA00023163"/>
    </source>
</evidence>
<dbReference type="SUPFAM" id="SSF57701">
    <property type="entry name" value="Zn2/Cys6 DNA-binding domain"/>
    <property type="match status" value="1"/>
</dbReference>
<dbReference type="Proteomes" id="UP001629113">
    <property type="component" value="Unassembled WGS sequence"/>
</dbReference>
<feature type="compositionally biased region" description="Basic and acidic residues" evidence="6">
    <location>
        <begin position="245"/>
        <end position="256"/>
    </location>
</feature>
<dbReference type="SMART" id="SM00066">
    <property type="entry name" value="GAL4"/>
    <property type="match status" value="1"/>
</dbReference>
<dbReference type="Pfam" id="PF00172">
    <property type="entry name" value="Zn_clus"/>
    <property type="match status" value="1"/>
</dbReference>
<keyword evidence="3" id="KW-0805">Transcription regulation</keyword>
<dbReference type="PANTHER" id="PTHR47338:SF11">
    <property type="entry name" value="ZN(II)2CYS6 TRANSCRIPTION FACTOR (EUROFUNG)"/>
    <property type="match status" value="1"/>
</dbReference>
<dbReference type="Gene3D" id="4.10.240.10">
    <property type="entry name" value="Zn(2)-C6 fungal-type DNA-binding domain"/>
    <property type="match status" value="1"/>
</dbReference>
<dbReference type="InterPro" id="IPR050815">
    <property type="entry name" value="TF_fung"/>
</dbReference>
<dbReference type="InterPro" id="IPR007219">
    <property type="entry name" value="XnlR_reg_dom"/>
</dbReference>
<keyword evidence="5" id="KW-0539">Nucleus</keyword>
<evidence type="ECO:0000313" key="9">
    <source>
        <dbReference type="Proteomes" id="UP001629113"/>
    </source>
</evidence>
<feature type="domain" description="Zn(2)-C6 fungal-type" evidence="7">
    <location>
        <begin position="341"/>
        <end position="371"/>
    </location>
</feature>
<feature type="compositionally biased region" description="Polar residues" evidence="6">
    <location>
        <begin position="1"/>
        <end position="16"/>
    </location>
</feature>
<feature type="region of interest" description="Disordered" evidence="6">
    <location>
        <begin position="1"/>
        <end position="279"/>
    </location>
</feature>
<organism evidence="8 9">
    <name type="scientific">Phlyctema vagabunda</name>
    <dbReference type="NCBI Taxonomy" id="108571"/>
    <lineage>
        <taxon>Eukaryota</taxon>
        <taxon>Fungi</taxon>
        <taxon>Dikarya</taxon>
        <taxon>Ascomycota</taxon>
        <taxon>Pezizomycotina</taxon>
        <taxon>Leotiomycetes</taxon>
        <taxon>Helotiales</taxon>
        <taxon>Dermateaceae</taxon>
        <taxon>Phlyctema</taxon>
    </lineage>
</organism>
<dbReference type="PROSITE" id="PS00463">
    <property type="entry name" value="ZN2_CY6_FUNGAL_1"/>
    <property type="match status" value="1"/>
</dbReference>
<feature type="region of interest" description="Disordered" evidence="6">
    <location>
        <begin position="396"/>
        <end position="492"/>
    </location>
</feature>
<dbReference type="PROSITE" id="PS50048">
    <property type="entry name" value="ZN2_CY6_FUNGAL_2"/>
    <property type="match status" value="1"/>
</dbReference>
<comment type="caution">
    <text evidence="8">The sequence shown here is derived from an EMBL/GenBank/DDBJ whole genome shotgun (WGS) entry which is preliminary data.</text>
</comment>
<proteinExistence type="predicted"/>
<keyword evidence="2" id="KW-0479">Metal-binding</keyword>
<keyword evidence="9" id="KW-1185">Reference proteome</keyword>
<dbReference type="EMBL" id="JBFCZG010000004">
    <property type="protein sequence ID" value="KAL3422958.1"/>
    <property type="molecule type" value="Genomic_DNA"/>
</dbReference>
<evidence type="ECO:0000256" key="2">
    <source>
        <dbReference type="ARBA" id="ARBA00022723"/>
    </source>
</evidence>
<dbReference type="CDD" id="cd00067">
    <property type="entry name" value="GAL4"/>
    <property type="match status" value="1"/>
</dbReference>
<feature type="compositionally biased region" description="Polar residues" evidence="6">
    <location>
        <begin position="197"/>
        <end position="216"/>
    </location>
</feature>
<reference evidence="8 9" key="1">
    <citation type="submission" date="2024-06" db="EMBL/GenBank/DDBJ databases">
        <title>Complete genome of Phlyctema vagabunda strain 19-DSS-EL-015.</title>
        <authorList>
            <person name="Fiorenzani C."/>
        </authorList>
    </citation>
    <scope>NUCLEOTIDE SEQUENCE [LARGE SCALE GENOMIC DNA]</scope>
    <source>
        <strain evidence="8 9">19-DSS-EL-015</strain>
    </source>
</reference>
<dbReference type="InterPro" id="IPR001138">
    <property type="entry name" value="Zn2Cys6_DnaBD"/>
</dbReference>
<feature type="compositionally biased region" description="Polar residues" evidence="6">
    <location>
        <begin position="449"/>
        <end position="466"/>
    </location>
</feature>
<dbReference type="SMART" id="SM00906">
    <property type="entry name" value="Fungal_trans"/>
    <property type="match status" value="1"/>
</dbReference>
<evidence type="ECO:0000256" key="5">
    <source>
        <dbReference type="ARBA" id="ARBA00023242"/>
    </source>
</evidence>
<feature type="compositionally biased region" description="Basic and acidic residues" evidence="6">
    <location>
        <begin position="401"/>
        <end position="413"/>
    </location>
</feature>
<feature type="compositionally biased region" description="Polar residues" evidence="6">
    <location>
        <begin position="105"/>
        <end position="119"/>
    </location>
</feature>
<evidence type="ECO:0000256" key="1">
    <source>
        <dbReference type="ARBA" id="ARBA00004123"/>
    </source>
</evidence>
<feature type="compositionally biased region" description="Polar residues" evidence="6">
    <location>
        <begin position="45"/>
        <end position="70"/>
    </location>
</feature>
<gene>
    <name evidence="8" type="ORF">PVAG01_04705</name>
</gene>
<evidence type="ECO:0000313" key="8">
    <source>
        <dbReference type="EMBL" id="KAL3422958.1"/>
    </source>
</evidence>